<gene>
    <name evidence="1" type="ORF">S12H4_16536</name>
</gene>
<dbReference type="AlphaFoldDB" id="X1SUX3"/>
<organism evidence="1">
    <name type="scientific">marine sediment metagenome</name>
    <dbReference type="NCBI Taxonomy" id="412755"/>
    <lineage>
        <taxon>unclassified sequences</taxon>
        <taxon>metagenomes</taxon>
        <taxon>ecological metagenomes</taxon>
    </lineage>
</organism>
<sequence length="117" mass="12646">MHEWRKVTNFAAIGGVVTHEEFTAQLEEGDAILIVNPVLYEPMALNNLSAQNVRDAMKLDCTGNAPAAGSVDKHLDDIEADTDELQSDDIPGILSTNDTSIDNQLEAIKAETVLIVV</sequence>
<dbReference type="EMBL" id="BARW01008005">
    <property type="protein sequence ID" value="GAI79135.1"/>
    <property type="molecule type" value="Genomic_DNA"/>
</dbReference>
<reference evidence="1" key="1">
    <citation type="journal article" date="2014" name="Front. Microbiol.">
        <title>High frequency of phylogenetically diverse reductive dehalogenase-homologous genes in deep subseafloor sedimentary metagenomes.</title>
        <authorList>
            <person name="Kawai M."/>
            <person name="Futagami T."/>
            <person name="Toyoda A."/>
            <person name="Takaki Y."/>
            <person name="Nishi S."/>
            <person name="Hori S."/>
            <person name="Arai W."/>
            <person name="Tsubouchi T."/>
            <person name="Morono Y."/>
            <person name="Uchiyama I."/>
            <person name="Ito T."/>
            <person name="Fujiyama A."/>
            <person name="Inagaki F."/>
            <person name="Takami H."/>
        </authorList>
    </citation>
    <scope>NUCLEOTIDE SEQUENCE</scope>
    <source>
        <strain evidence="1">Expedition CK06-06</strain>
    </source>
</reference>
<comment type="caution">
    <text evidence="1">The sequence shown here is derived from an EMBL/GenBank/DDBJ whole genome shotgun (WGS) entry which is preliminary data.</text>
</comment>
<proteinExistence type="predicted"/>
<accession>X1SUX3</accession>
<name>X1SUX3_9ZZZZ</name>
<protein>
    <submittedName>
        <fullName evidence="1">Uncharacterized protein</fullName>
    </submittedName>
</protein>
<evidence type="ECO:0000313" key="1">
    <source>
        <dbReference type="EMBL" id="GAI79135.1"/>
    </source>
</evidence>